<sequence length="106" mass="10977">MAGKPNKAGKSGKPSPAGKRGGRRPASAQQHPGEVLREILADTPPALAAKWFGLSATELEAFYHGELPLTPAMAETAGSIFGTGAAPWLDMMAAWDEAHATEKAAP</sequence>
<evidence type="ECO:0008006" key="4">
    <source>
        <dbReference type="Google" id="ProtNLM"/>
    </source>
</evidence>
<organism evidence="2 3">
    <name type="scientific">Sutterella wadsworthensis 2_1_59BFAA</name>
    <dbReference type="NCBI Taxonomy" id="742823"/>
    <lineage>
        <taxon>Bacteria</taxon>
        <taxon>Pseudomonadati</taxon>
        <taxon>Pseudomonadota</taxon>
        <taxon>Betaproteobacteria</taxon>
        <taxon>Burkholderiales</taxon>
        <taxon>Sutterellaceae</taxon>
        <taxon>Sutterella</taxon>
    </lineage>
</organism>
<dbReference type="OrthoDB" id="5297543at2"/>
<evidence type="ECO:0000313" key="3">
    <source>
        <dbReference type="Proteomes" id="UP000005835"/>
    </source>
</evidence>
<accession>K1KGV1</accession>
<keyword evidence="3" id="KW-1185">Reference proteome</keyword>
<dbReference type="Proteomes" id="UP000005835">
    <property type="component" value="Unassembled WGS sequence"/>
</dbReference>
<evidence type="ECO:0000256" key="1">
    <source>
        <dbReference type="SAM" id="MobiDB-lite"/>
    </source>
</evidence>
<protein>
    <recommendedName>
        <fullName evidence="4">HigA family addiction module antidote protein</fullName>
    </recommendedName>
</protein>
<gene>
    <name evidence="2" type="ORF">HMPREF9465_01423</name>
</gene>
<evidence type="ECO:0000313" key="2">
    <source>
        <dbReference type="EMBL" id="EKB30944.1"/>
    </source>
</evidence>
<feature type="region of interest" description="Disordered" evidence="1">
    <location>
        <begin position="1"/>
        <end position="33"/>
    </location>
</feature>
<dbReference type="HOGENOM" id="CLU_176359_0_0_4"/>
<dbReference type="GO" id="GO:0003677">
    <property type="term" value="F:DNA binding"/>
    <property type="evidence" value="ECO:0007669"/>
    <property type="project" value="InterPro"/>
</dbReference>
<dbReference type="AlphaFoldDB" id="K1KGV1"/>
<dbReference type="PATRIC" id="fig|742823.3.peg.1413"/>
<dbReference type="STRING" id="742823.HMPREF9465_01423"/>
<comment type="caution">
    <text evidence="2">The sequence shown here is derived from an EMBL/GenBank/DDBJ whole genome shotgun (WGS) entry which is preliminary data.</text>
</comment>
<dbReference type="SUPFAM" id="SSF47413">
    <property type="entry name" value="lambda repressor-like DNA-binding domains"/>
    <property type="match status" value="1"/>
</dbReference>
<dbReference type="InterPro" id="IPR010982">
    <property type="entry name" value="Lambda_DNA-bd_dom_sf"/>
</dbReference>
<dbReference type="RefSeq" id="WP_005435506.1">
    <property type="nucleotide sequence ID" value="NZ_JH815516.1"/>
</dbReference>
<reference evidence="2 3" key="1">
    <citation type="submission" date="2012-05" db="EMBL/GenBank/DDBJ databases">
        <title>The Genome Sequence of Sutterella wadsworthensis 2_1_59BFAA.</title>
        <authorList>
            <consortium name="The Broad Institute Genome Sequencing Platform"/>
            <person name="Earl A."/>
            <person name="Ward D."/>
            <person name="Feldgarden M."/>
            <person name="Gevers D."/>
            <person name="Daigneault M."/>
            <person name="Strauss J."/>
            <person name="Allen-Vercoe E."/>
            <person name="Walker B."/>
            <person name="Young S.K."/>
            <person name="Zeng Q."/>
            <person name="Gargeya S."/>
            <person name="Fitzgerald M."/>
            <person name="Haas B."/>
            <person name="Abouelleil A."/>
            <person name="Alvarado L."/>
            <person name="Arachchi H.M."/>
            <person name="Berlin A.M."/>
            <person name="Chapman S.B."/>
            <person name="Goldberg J."/>
            <person name="Griggs A."/>
            <person name="Gujja S."/>
            <person name="Hansen M."/>
            <person name="Howarth C."/>
            <person name="Imamovic A."/>
            <person name="Larimer J."/>
            <person name="McCowen C."/>
            <person name="Montmayeur A."/>
            <person name="Murphy C."/>
            <person name="Neiman D."/>
            <person name="Pearson M."/>
            <person name="Priest M."/>
            <person name="Roberts A."/>
            <person name="Saif S."/>
            <person name="Shea T."/>
            <person name="Sisk P."/>
            <person name="Sykes S."/>
            <person name="Wortman J."/>
            <person name="Nusbaum C."/>
            <person name="Birren B."/>
        </authorList>
    </citation>
    <scope>NUCLEOTIDE SEQUENCE [LARGE SCALE GENOMIC DNA]</scope>
    <source>
        <strain evidence="2 3">2_1_59BFAA</strain>
    </source>
</reference>
<dbReference type="Gene3D" id="1.10.260.40">
    <property type="entry name" value="lambda repressor-like DNA-binding domains"/>
    <property type="match status" value="1"/>
</dbReference>
<dbReference type="eggNOG" id="ENOG5032QI1">
    <property type="taxonomic scope" value="Bacteria"/>
</dbReference>
<name>K1KGV1_9BURK</name>
<proteinExistence type="predicted"/>
<dbReference type="EMBL" id="ADMG01000033">
    <property type="protein sequence ID" value="EKB30944.1"/>
    <property type="molecule type" value="Genomic_DNA"/>
</dbReference>